<feature type="domain" description="CN hydrolase" evidence="1">
    <location>
        <begin position="6"/>
        <end position="238"/>
    </location>
</feature>
<dbReference type="CDD" id="cd07197">
    <property type="entry name" value="nitrilase"/>
    <property type="match status" value="1"/>
</dbReference>
<dbReference type="Pfam" id="PF00795">
    <property type="entry name" value="CN_hydrolase"/>
    <property type="match status" value="1"/>
</dbReference>
<protein>
    <submittedName>
        <fullName evidence="2">Nitrilase/cyanide hydratase and apolipoprotein N-acyltransferase</fullName>
    </submittedName>
</protein>
<gene>
    <name evidence="2" type="ordered locus">Swoo_2000</name>
</gene>
<dbReference type="PANTHER" id="PTHR23088:SF27">
    <property type="entry name" value="DEAMINATED GLUTATHIONE AMIDASE"/>
    <property type="match status" value="1"/>
</dbReference>
<keyword evidence="3" id="KW-1185">Reference proteome</keyword>
<name>B1KQP5_SHEWM</name>
<keyword evidence="2" id="KW-0808">Transferase</keyword>
<accession>B1KQP5</accession>
<dbReference type="STRING" id="392500.Swoo_2000"/>
<evidence type="ECO:0000313" key="2">
    <source>
        <dbReference type="EMBL" id="ACA86284.1"/>
    </source>
</evidence>
<organism evidence="2 3">
    <name type="scientific">Shewanella woodyi (strain ATCC 51908 / MS32)</name>
    <dbReference type="NCBI Taxonomy" id="392500"/>
    <lineage>
        <taxon>Bacteria</taxon>
        <taxon>Pseudomonadati</taxon>
        <taxon>Pseudomonadota</taxon>
        <taxon>Gammaproteobacteria</taxon>
        <taxon>Alteromonadales</taxon>
        <taxon>Shewanellaceae</taxon>
        <taxon>Shewanella</taxon>
    </lineage>
</organism>
<dbReference type="Gene3D" id="3.60.110.10">
    <property type="entry name" value="Carbon-nitrogen hydrolase"/>
    <property type="match status" value="1"/>
</dbReference>
<dbReference type="AlphaFoldDB" id="B1KQP5"/>
<sequence length="288" mass="32430">MITEPIKTAVIQLECKLSRESGNMRRAERYIKKAIKDGAQLVCLPESFLTSGNILDVTDVAVTIPGECTDKLCQIAKEGGIYLVAGLFEVDGESYFSTSFLISPTGNIIGKYRRVHCFEMERKYISQGSDFPVFNTDIGRIGLLQGYDINFPISCMELYCKEVDIIICTALIPEAFFYVTNQLLTARAIESQCFIVFVSGIGANPYAGFKYMGRSSVVTDPMFLEKELFDFEDGDETMLMMDMDEGYKLIELDIHRLHKYRESNSRIGDLVTSSYLQGLSLNNIEEET</sequence>
<dbReference type="SUPFAM" id="SSF56317">
    <property type="entry name" value="Carbon-nitrogen hydrolase"/>
    <property type="match status" value="1"/>
</dbReference>
<dbReference type="HOGENOM" id="CLU_030130_3_8_6"/>
<keyword evidence="2" id="KW-0449">Lipoprotein</keyword>
<dbReference type="EMBL" id="CP000961">
    <property type="protein sequence ID" value="ACA86284.1"/>
    <property type="molecule type" value="Genomic_DNA"/>
</dbReference>
<dbReference type="Proteomes" id="UP000002168">
    <property type="component" value="Chromosome"/>
</dbReference>
<evidence type="ECO:0000313" key="3">
    <source>
        <dbReference type="Proteomes" id="UP000002168"/>
    </source>
</evidence>
<dbReference type="KEGG" id="swd:Swoo_2000"/>
<keyword evidence="2" id="KW-0012">Acyltransferase</keyword>
<dbReference type="PANTHER" id="PTHR23088">
    <property type="entry name" value="NITRILASE-RELATED"/>
    <property type="match status" value="1"/>
</dbReference>
<proteinExistence type="predicted"/>
<dbReference type="PROSITE" id="PS50263">
    <property type="entry name" value="CN_HYDROLASE"/>
    <property type="match status" value="1"/>
</dbReference>
<dbReference type="InterPro" id="IPR036526">
    <property type="entry name" value="C-N_Hydrolase_sf"/>
</dbReference>
<dbReference type="RefSeq" id="WP_012324630.1">
    <property type="nucleotide sequence ID" value="NC_010506.1"/>
</dbReference>
<dbReference type="GO" id="GO:0016746">
    <property type="term" value="F:acyltransferase activity"/>
    <property type="evidence" value="ECO:0007669"/>
    <property type="project" value="UniProtKB-KW"/>
</dbReference>
<reference evidence="2 3" key="1">
    <citation type="submission" date="2008-02" db="EMBL/GenBank/DDBJ databases">
        <title>Complete sequence of Shewanella woodyi ATCC 51908.</title>
        <authorList>
            <consortium name="US DOE Joint Genome Institute"/>
            <person name="Copeland A."/>
            <person name="Lucas S."/>
            <person name="Lapidus A."/>
            <person name="Glavina del Rio T."/>
            <person name="Dalin E."/>
            <person name="Tice H."/>
            <person name="Bruce D."/>
            <person name="Goodwin L."/>
            <person name="Pitluck S."/>
            <person name="Sims D."/>
            <person name="Brettin T."/>
            <person name="Detter J.C."/>
            <person name="Han C."/>
            <person name="Kuske C.R."/>
            <person name="Schmutz J."/>
            <person name="Larimer F."/>
            <person name="Land M."/>
            <person name="Hauser L."/>
            <person name="Kyrpides N."/>
            <person name="Lykidis A."/>
            <person name="Zhao J.-S."/>
            <person name="Richardson P."/>
        </authorList>
    </citation>
    <scope>NUCLEOTIDE SEQUENCE [LARGE SCALE GENOMIC DNA]</scope>
    <source>
        <strain evidence="3">ATCC 51908 / MS32</strain>
    </source>
</reference>
<dbReference type="InterPro" id="IPR003010">
    <property type="entry name" value="C-N_Hydrolase"/>
</dbReference>
<evidence type="ECO:0000259" key="1">
    <source>
        <dbReference type="PROSITE" id="PS50263"/>
    </source>
</evidence>
<dbReference type="eggNOG" id="COG0388">
    <property type="taxonomic scope" value="Bacteria"/>
</dbReference>